<dbReference type="InterPro" id="IPR006394">
    <property type="entry name" value="GlmS"/>
</dbReference>
<evidence type="ECO:0000256" key="2">
    <source>
        <dbReference type="ARBA" id="ARBA00022723"/>
    </source>
</evidence>
<dbReference type="InterPro" id="IPR036724">
    <property type="entry name" value="Cobalamin-bd_sf"/>
</dbReference>
<evidence type="ECO:0000313" key="7">
    <source>
        <dbReference type="EMBL" id="NEY89497.1"/>
    </source>
</evidence>
<name>A0A6M0QPZ0_9RHOB</name>
<feature type="binding site" evidence="5">
    <location>
        <begin position="65"/>
        <end position="67"/>
    </location>
    <ligand>
        <name>adenosylcob(III)alamin</name>
        <dbReference type="ChEBI" id="CHEBI:18408"/>
    </ligand>
</feature>
<dbReference type="GO" id="GO:0046872">
    <property type="term" value="F:metal ion binding"/>
    <property type="evidence" value="ECO:0007669"/>
    <property type="project" value="UniProtKB-KW"/>
</dbReference>
<dbReference type="AlphaFoldDB" id="A0A6M0QPZ0"/>
<feature type="domain" description="B12-binding" evidence="6">
    <location>
        <begin position="7"/>
        <end position="145"/>
    </location>
</feature>
<dbReference type="PROSITE" id="PS51332">
    <property type="entry name" value="B12_BINDING"/>
    <property type="match status" value="1"/>
</dbReference>
<proteinExistence type="inferred from homology"/>
<comment type="caution">
    <text evidence="7">The sequence shown here is derived from an EMBL/GenBank/DDBJ whole genome shotgun (WGS) entry which is preliminary data.</text>
</comment>
<comment type="function">
    <text evidence="5">Catalyzes the carbon skeleton rearrangement of L-glutamate to L-threo-3-methylaspartate ((2S,3S)-3-methylaspartate).</text>
</comment>
<keyword evidence="1 5" id="KW-0846">Cobalamin</keyword>
<comment type="pathway">
    <text evidence="5">Amino-acid degradation; L-glutamate degradation via mesaconate pathway; acetate and pyruvate from L-glutamate: step 1/4.</text>
</comment>
<feature type="binding site" evidence="5">
    <location>
        <begin position="17"/>
        <end position="21"/>
    </location>
    <ligand>
        <name>adenosylcob(III)alamin</name>
        <dbReference type="ChEBI" id="CHEBI:18408"/>
    </ligand>
</feature>
<comment type="similarity">
    <text evidence="5">Belongs to the methylaspartate mutase GlmS subunit family.</text>
</comment>
<evidence type="ECO:0000256" key="5">
    <source>
        <dbReference type="HAMAP-Rule" id="MF_00526"/>
    </source>
</evidence>
<evidence type="ECO:0000256" key="1">
    <source>
        <dbReference type="ARBA" id="ARBA00022628"/>
    </source>
</evidence>
<dbReference type="Proteomes" id="UP000477782">
    <property type="component" value="Unassembled WGS sequence"/>
</dbReference>
<dbReference type="HAMAP" id="MF_00526">
    <property type="entry name" value="Me_Asp_mutase_S"/>
    <property type="match status" value="1"/>
</dbReference>
<evidence type="ECO:0000313" key="8">
    <source>
        <dbReference type="Proteomes" id="UP000477782"/>
    </source>
</evidence>
<dbReference type="CDD" id="cd02072">
    <property type="entry name" value="Glm_B12_BD"/>
    <property type="match status" value="1"/>
</dbReference>
<dbReference type="InterPro" id="IPR006158">
    <property type="entry name" value="Cobalamin-bd"/>
</dbReference>
<keyword evidence="4 5" id="KW-0170">Cobalt</keyword>
<dbReference type="EC" id="5.4.99.1" evidence="5"/>
<keyword evidence="8" id="KW-1185">Reference proteome</keyword>
<comment type="cofactor">
    <cofactor evidence="5">
        <name>adenosylcob(III)alamin</name>
        <dbReference type="ChEBI" id="CHEBI:18408"/>
    </cofactor>
</comment>
<dbReference type="NCBIfam" id="TIGR01501">
    <property type="entry name" value="MthylAspMutase"/>
    <property type="match status" value="1"/>
</dbReference>
<dbReference type="GO" id="GO:0019670">
    <property type="term" value="P:anaerobic L-glutamate catabolic process"/>
    <property type="evidence" value="ECO:0007669"/>
    <property type="project" value="InterPro"/>
</dbReference>
<evidence type="ECO:0000259" key="6">
    <source>
        <dbReference type="PROSITE" id="PS51332"/>
    </source>
</evidence>
<organism evidence="7 8">
    <name type="scientific">Tabrizicola oligotrophica</name>
    <dbReference type="NCBI Taxonomy" id="2710650"/>
    <lineage>
        <taxon>Bacteria</taxon>
        <taxon>Pseudomonadati</taxon>
        <taxon>Pseudomonadota</taxon>
        <taxon>Alphaproteobacteria</taxon>
        <taxon>Rhodobacterales</taxon>
        <taxon>Paracoccaceae</taxon>
        <taxon>Tabrizicola</taxon>
    </lineage>
</organism>
<comment type="catalytic activity">
    <reaction evidence="5">
        <text>(2S,3S)-3-methyl-L-aspartate = L-glutamate</text>
        <dbReference type="Rhea" id="RHEA:12857"/>
        <dbReference type="ChEBI" id="CHEBI:29985"/>
        <dbReference type="ChEBI" id="CHEBI:58724"/>
        <dbReference type="EC" id="5.4.99.1"/>
    </reaction>
</comment>
<keyword evidence="2 5" id="KW-0479">Metal-binding</keyword>
<accession>A0A6M0QPZ0</accession>
<dbReference type="GO" id="GO:0019553">
    <property type="term" value="P:L-glutamate catabolic process via L-citramalate"/>
    <property type="evidence" value="ECO:0007669"/>
    <property type="project" value="UniProtKB-UniRule"/>
</dbReference>
<gene>
    <name evidence="5" type="primary">glmS</name>
    <name evidence="7" type="ORF">G4Z14_04235</name>
</gene>
<evidence type="ECO:0000256" key="4">
    <source>
        <dbReference type="ARBA" id="ARBA00023285"/>
    </source>
</evidence>
<dbReference type="Pfam" id="PF02310">
    <property type="entry name" value="B12-binding"/>
    <property type="match status" value="1"/>
</dbReference>
<protein>
    <recommendedName>
        <fullName evidence="5">Glutamate mutase sigma subunit</fullName>
        <ecNumber evidence="5">5.4.99.1</ecNumber>
    </recommendedName>
    <alternativeName>
        <fullName evidence="5">Glutamate mutase S chain</fullName>
    </alternativeName>
    <alternativeName>
        <fullName evidence="5">Glutamate mutase small subunit</fullName>
    </alternativeName>
    <alternativeName>
        <fullName evidence="5">Methylaspartate mutase</fullName>
    </alternativeName>
</protein>
<dbReference type="RefSeq" id="WP_164623548.1">
    <property type="nucleotide sequence ID" value="NZ_JAAIVJ010000002.1"/>
</dbReference>
<dbReference type="GO" id="GO:0031419">
    <property type="term" value="F:cobalamin binding"/>
    <property type="evidence" value="ECO:0007669"/>
    <property type="project" value="UniProtKB-KW"/>
</dbReference>
<reference evidence="7 8" key="1">
    <citation type="submission" date="2020-02" db="EMBL/GenBank/DDBJ databases">
        <authorList>
            <person name="Chen W.-M."/>
        </authorList>
    </citation>
    <scope>NUCLEOTIDE SEQUENCE [LARGE SCALE GENOMIC DNA]</scope>
    <source>
        <strain evidence="7 8">KMS-5</strain>
    </source>
</reference>
<dbReference type="GO" id="GO:0050097">
    <property type="term" value="F:methylaspartate mutase activity"/>
    <property type="evidence" value="ECO:0007669"/>
    <property type="project" value="UniProtKB-UniRule"/>
</dbReference>
<keyword evidence="3 5" id="KW-0413">Isomerase</keyword>
<dbReference type="Gene3D" id="3.40.50.280">
    <property type="entry name" value="Cobalamin-binding domain"/>
    <property type="match status" value="1"/>
</dbReference>
<evidence type="ECO:0000256" key="3">
    <source>
        <dbReference type="ARBA" id="ARBA00023235"/>
    </source>
</evidence>
<comment type="subunit">
    <text evidence="5">Heterotetramer composed of 2 epsilon subunits (GlmE) and 2 sigma subunits (GlmS). GlmE exists as a homodimer and GlmS as a monomer.</text>
</comment>
<dbReference type="EMBL" id="JAAIVJ010000002">
    <property type="protein sequence ID" value="NEY89497.1"/>
    <property type="molecule type" value="Genomic_DNA"/>
</dbReference>
<feature type="binding site" evidence="5">
    <location>
        <begin position="97"/>
        <end position="101"/>
    </location>
    <ligand>
        <name>adenosylcob(III)alamin</name>
        <dbReference type="ChEBI" id="CHEBI:18408"/>
    </ligand>
</feature>
<dbReference type="UniPathway" id="UPA00561">
    <property type="reaction ID" value="UER00617"/>
</dbReference>
<feature type="binding site" description="axial binding residue" evidence="5">
    <location>
        <position position="20"/>
    </location>
    <ligand>
        <name>adenosylcob(III)alamin</name>
        <dbReference type="ChEBI" id="CHEBI:18408"/>
    </ligand>
    <ligandPart>
        <name>Co</name>
        <dbReference type="ChEBI" id="CHEBI:27638"/>
    </ligandPart>
</feature>
<dbReference type="SUPFAM" id="SSF52242">
    <property type="entry name" value="Cobalamin (vitamin B12)-binding domain"/>
    <property type="match status" value="1"/>
</dbReference>
<sequence length="159" mass="17096">MSGDSQGYKVVLGVIGADCHAVGNRILTSVLTQGGIEVVNLGVMVSQDEFIDCARAEQAGAILVSSIYGHGELDCQDFRARCEERGLGDIVLYVGGNLVIGKQEFAAVEAQFRDMGFDRVFRPTVDLAEVIALLKSDIDQRRPAGLRNSRALPAERLSA</sequence>
<dbReference type="NCBIfam" id="NF002612">
    <property type="entry name" value="PRK02261.1"/>
    <property type="match status" value="1"/>
</dbReference>